<name>A0A6J4X0G7_CORDP</name>
<proteinExistence type="predicted"/>
<organism evidence="1 2">
    <name type="scientific">Corynebacterium diphtheriae</name>
    <dbReference type="NCBI Taxonomy" id="1717"/>
    <lineage>
        <taxon>Bacteria</taxon>
        <taxon>Bacillati</taxon>
        <taxon>Actinomycetota</taxon>
        <taxon>Actinomycetes</taxon>
        <taxon>Mycobacteriales</taxon>
        <taxon>Corynebacteriaceae</taxon>
        <taxon>Corynebacterium</taxon>
    </lineage>
</organism>
<evidence type="ECO:0000313" key="1">
    <source>
        <dbReference type="EMBL" id="CAB0581930.1"/>
    </source>
</evidence>
<reference evidence="1 2" key="1">
    <citation type="submission" date="2020-02" db="EMBL/GenBank/DDBJ databases">
        <authorList>
            <person name="Brisse S."/>
        </authorList>
    </citation>
    <scope>NUCLEOTIDE SEQUENCE [LARGE SCALE GENOMIC DNA]</scope>
    <source>
        <strain evidence="1">CIP107547</strain>
    </source>
</reference>
<dbReference type="EMBL" id="CADDAV010000001">
    <property type="protein sequence ID" value="CAB0581930.1"/>
    <property type="molecule type" value="Genomic_DNA"/>
</dbReference>
<comment type="caution">
    <text evidence="1">The sequence shown here is derived from an EMBL/GenBank/DDBJ whole genome shotgun (WGS) entry which is preliminary data.</text>
</comment>
<accession>A0A6J4X0G7</accession>
<evidence type="ECO:0008006" key="3">
    <source>
        <dbReference type="Google" id="ProtNLM"/>
    </source>
</evidence>
<gene>
    <name evidence="1" type="ORF">CIP107547_00297</name>
</gene>
<dbReference type="AlphaFoldDB" id="A0A6J4X0G7"/>
<sequence length="136" mass="15382">MKHIDAAICRRKSEGKTAEPNYWDSQGPREATVAMLERHKIARKKCMTCTLLAECEKMLSDFEKEELRVDGVVAGRYCDVSHRNGSSIDVLRHCKHCNVRLIPQGGPRGKEPSGARKHRGEGLCAVCYPLFSRKQR</sequence>
<protein>
    <recommendedName>
        <fullName evidence="3">4Fe-4S Wbl-type domain-containing protein</fullName>
    </recommendedName>
</protein>
<dbReference type="Proteomes" id="UP000480222">
    <property type="component" value="Unassembled WGS sequence"/>
</dbReference>
<evidence type="ECO:0000313" key="2">
    <source>
        <dbReference type="Proteomes" id="UP000480222"/>
    </source>
</evidence>